<gene>
    <name evidence="11" type="ORF">EJ06DRAFT_36357</name>
</gene>
<dbReference type="PANTHER" id="PTHR31570:SF1">
    <property type="entry name" value="HAUS AUGMIN-LIKE COMPLEX SUBUNIT 1"/>
    <property type="match status" value="1"/>
</dbReference>
<comment type="similarity">
    <text evidence="2">Belongs to the HAUS1 family.</text>
</comment>
<evidence type="ECO:0000256" key="2">
    <source>
        <dbReference type="ARBA" id="ARBA00005479"/>
    </source>
</evidence>
<evidence type="ECO:0000313" key="11">
    <source>
        <dbReference type="EMBL" id="KAF2399833.1"/>
    </source>
</evidence>
<name>A0A6G1HUU1_9PEZI</name>
<dbReference type="Proteomes" id="UP000799640">
    <property type="component" value="Unassembled WGS sequence"/>
</dbReference>
<feature type="coiled-coil region" evidence="10">
    <location>
        <begin position="259"/>
        <end position="286"/>
    </location>
</feature>
<dbReference type="GO" id="GO:0005874">
    <property type="term" value="C:microtubule"/>
    <property type="evidence" value="ECO:0007669"/>
    <property type="project" value="UniProtKB-KW"/>
</dbReference>
<keyword evidence="7 10" id="KW-0175">Coiled coil</keyword>
<dbReference type="GO" id="GO:0070652">
    <property type="term" value="C:HAUS complex"/>
    <property type="evidence" value="ECO:0007669"/>
    <property type="project" value="InterPro"/>
</dbReference>
<dbReference type="InterPro" id="IPR026243">
    <property type="entry name" value="HAUS1"/>
</dbReference>
<keyword evidence="3" id="KW-0963">Cytoplasm</keyword>
<protein>
    <recommendedName>
        <fullName evidence="13">HAUS augmin-like complex subunit 1</fullName>
    </recommendedName>
</protein>
<evidence type="ECO:0000256" key="10">
    <source>
        <dbReference type="SAM" id="Coils"/>
    </source>
</evidence>
<evidence type="ECO:0000256" key="9">
    <source>
        <dbReference type="ARBA" id="ARBA00023306"/>
    </source>
</evidence>
<dbReference type="GO" id="GO:0051301">
    <property type="term" value="P:cell division"/>
    <property type="evidence" value="ECO:0007669"/>
    <property type="project" value="UniProtKB-KW"/>
</dbReference>
<evidence type="ECO:0000256" key="8">
    <source>
        <dbReference type="ARBA" id="ARBA00023212"/>
    </source>
</evidence>
<dbReference type="GO" id="GO:0005819">
    <property type="term" value="C:spindle"/>
    <property type="evidence" value="ECO:0007669"/>
    <property type="project" value="UniProtKB-SubCell"/>
</dbReference>
<evidence type="ECO:0000256" key="1">
    <source>
        <dbReference type="ARBA" id="ARBA00004186"/>
    </source>
</evidence>
<dbReference type="PANTHER" id="PTHR31570">
    <property type="entry name" value="HAUS AUGMIN-LIKE COMPLEX SUBUNIT 1"/>
    <property type="match status" value="1"/>
</dbReference>
<dbReference type="Pfam" id="PF25762">
    <property type="entry name" value="HAUS1"/>
    <property type="match status" value="1"/>
</dbReference>
<organism evidence="11 12">
    <name type="scientific">Trichodelitschia bisporula</name>
    <dbReference type="NCBI Taxonomy" id="703511"/>
    <lineage>
        <taxon>Eukaryota</taxon>
        <taxon>Fungi</taxon>
        <taxon>Dikarya</taxon>
        <taxon>Ascomycota</taxon>
        <taxon>Pezizomycotina</taxon>
        <taxon>Dothideomycetes</taxon>
        <taxon>Dothideomycetes incertae sedis</taxon>
        <taxon>Phaeotrichales</taxon>
        <taxon>Phaeotrichaceae</taxon>
        <taxon>Trichodelitschia</taxon>
    </lineage>
</organism>
<keyword evidence="8" id="KW-0206">Cytoskeleton</keyword>
<evidence type="ECO:0000313" key="12">
    <source>
        <dbReference type="Proteomes" id="UP000799640"/>
    </source>
</evidence>
<evidence type="ECO:0000256" key="3">
    <source>
        <dbReference type="ARBA" id="ARBA00022490"/>
    </source>
</evidence>
<dbReference type="GO" id="GO:0005829">
    <property type="term" value="C:cytosol"/>
    <property type="evidence" value="ECO:0007669"/>
    <property type="project" value="TreeGrafter"/>
</dbReference>
<dbReference type="GO" id="GO:0051225">
    <property type="term" value="P:spindle assembly"/>
    <property type="evidence" value="ECO:0007669"/>
    <property type="project" value="InterPro"/>
</dbReference>
<sequence length="291" mass="31836">MDATTIFSPSKAAAARAAAADWHHIDTWLSRIYRGRSVPVFERNPETLSALLALLAANERADEERDLLWQVEKEALPALQDDDGLPPSSHTAPEALASLLADALPPAGRDALSALASTTAILNAPSASLPDLAAAVITQSSLSHSTSQHLTHLTTLQHQLERDLAALRQRLTDLRAPALQAPLALPRQTLEWGRNTKQLRTKLGEYAERLGRMEGGDLEGGVSEVVAVVKAEGRVGELLARVKGVEERVRCWEGLPSDREEARGEVRRVEREVDGLKRRRDELFEKLVEKG</sequence>
<evidence type="ECO:0000256" key="6">
    <source>
        <dbReference type="ARBA" id="ARBA00022776"/>
    </source>
</evidence>
<keyword evidence="12" id="KW-1185">Reference proteome</keyword>
<comment type="subcellular location">
    <subcellularLocation>
        <location evidence="1">Cytoplasm</location>
        <location evidence="1">Cytoskeleton</location>
        <location evidence="1">Spindle</location>
    </subcellularLocation>
</comment>
<keyword evidence="5" id="KW-0493">Microtubule</keyword>
<keyword evidence="6" id="KW-0498">Mitosis</keyword>
<evidence type="ECO:0008006" key="13">
    <source>
        <dbReference type="Google" id="ProtNLM"/>
    </source>
</evidence>
<accession>A0A6G1HUU1</accession>
<dbReference type="OrthoDB" id="5372507at2759"/>
<proteinExistence type="inferred from homology"/>
<reference evidence="11" key="1">
    <citation type="journal article" date="2020" name="Stud. Mycol.">
        <title>101 Dothideomycetes genomes: a test case for predicting lifestyles and emergence of pathogens.</title>
        <authorList>
            <person name="Haridas S."/>
            <person name="Albert R."/>
            <person name="Binder M."/>
            <person name="Bloem J."/>
            <person name="Labutti K."/>
            <person name="Salamov A."/>
            <person name="Andreopoulos B."/>
            <person name="Baker S."/>
            <person name="Barry K."/>
            <person name="Bills G."/>
            <person name="Bluhm B."/>
            <person name="Cannon C."/>
            <person name="Castanera R."/>
            <person name="Culley D."/>
            <person name="Daum C."/>
            <person name="Ezra D."/>
            <person name="Gonzalez J."/>
            <person name="Henrissat B."/>
            <person name="Kuo A."/>
            <person name="Liang C."/>
            <person name="Lipzen A."/>
            <person name="Lutzoni F."/>
            <person name="Magnuson J."/>
            <person name="Mondo S."/>
            <person name="Nolan M."/>
            <person name="Ohm R."/>
            <person name="Pangilinan J."/>
            <person name="Park H.-J."/>
            <person name="Ramirez L."/>
            <person name="Alfaro M."/>
            <person name="Sun H."/>
            <person name="Tritt A."/>
            <person name="Yoshinaga Y."/>
            <person name="Zwiers L.-H."/>
            <person name="Turgeon B."/>
            <person name="Goodwin S."/>
            <person name="Spatafora J."/>
            <person name="Crous P."/>
            <person name="Grigoriev I."/>
        </authorList>
    </citation>
    <scope>NUCLEOTIDE SEQUENCE</scope>
    <source>
        <strain evidence="11">CBS 262.69</strain>
    </source>
</reference>
<evidence type="ECO:0000256" key="4">
    <source>
        <dbReference type="ARBA" id="ARBA00022618"/>
    </source>
</evidence>
<evidence type="ECO:0000256" key="5">
    <source>
        <dbReference type="ARBA" id="ARBA00022701"/>
    </source>
</evidence>
<keyword evidence="4" id="KW-0132">Cell division</keyword>
<dbReference type="EMBL" id="ML996696">
    <property type="protein sequence ID" value="KAF2399833.1"/>
    <property type="molecule type" value="Genomic_DNA"/>
</dbReference>
<evidence type="ECO:0000256" key="7">
    <source>
        <dbReference type="ARBA" id="ARBA00023054"/>
    </source>
</evidence>
<keyword evidence="9" id="KW-0131">Cell cycle</keyword>
<dbReference type="AlphaFoldDB" id="A0A6G1HUU1"/>